<dbReference type="SUPFAM" id="SSF51735">
    <property type="entry name" value="NAD(P)-binding Rossmann-fold domains"/>
    <property type="match status" value="1"/>
</dbReference>
<dbReference type="InterPro" id="IPR036291">
    <property type="entry name" value="NAD(P)-bd_dom_sf"/>
</dbReference>
<comment type="caution">
    <text evidence="2">The sequence shown here is derived from an EMBL/GenBank/DDBJ whole genome shotgun (WGS) entry which is preliminary data.</text>
</comment>
<organism evidence="2 3">
    <name type="scientific">Aspergillus steynii IBT 23096</name>
    <dbReference type="NCBI Taxonomy" id="1392250"/>
    <lineage>
        <taxon>Eukaryota</taxon>
        <taxon>Fungi</taxon>
        <taxon>Dikarya</taxon>
        <taxon>Ascomycota</taxon>
        <taxon>Pezizomycotina</taxon>
        <taxon>Eurotiomycetes</taxon>
        <taxon>Eurotiomycetidae</taxon>
        <taxon>Eurotiales</taxon>
        <taxon>Aspergillaceae</taxon>
        <taxon>Aspergillus</taxon>
        <taxon>Aspergillus subgen. Circumdati</taxon>
    </lineage>
</organism>
<evidence type="ECO:0000313" key="3">
    <source>
        <dbReference type="Proteomes" id="UP000234275"/>
    </source>
</evidence>
<proteinExistence type="predicted"/>
<dbReference type="Gene3D" id="3.40.50.720">
    <property type="entry name" value="NAD(P)-binding Rossmann-like Domain"/>
    <property type="match status" value="1"/>
</dbReference>
<dbReference type="Proteomes" id="UP000234275">
    <property type="component" value="Unassembled WGS sequence"/>
</dbReference>
<accession>A0A2I2G7Y6</accession>
<dbReference type="Pfam" id="PF07993">
    <property type="entry name" value="NAD_binding_4"/>
    <property type="match status" value="1"/>
</dbReference>
<dbReference type="EMBL" id="MSFO01000004">
    <property type="protein sequence ID" value="PLB48984.1"/>
    <property type="molecule type" value="Genomic_DNA"/>
</dbReference>
<sequence length="94" mass="10173">MQALTKRKPSADFEGVIAPDRNVPGVWDAVLTDVDSIAHVAGDVSFGPDPTKVIPPSVEALRRLLEVTTKEPSPKRFVFTSSDQAASNRLDLKT</sequence>
<dbReference type="AlphaFoldDB" id="A0A2I2G7Y6"/>
<feature type="domain" description="Thioester reductase (TE)" evidence="1">
    <location>
        <begin position="27"/>
        <end position="88"/>
    </location>
</feature>
<evidence type="ECO:0000313" key="2">
    <source>
        <dbReference type="EMBL" id="PLB48984.1"/>
    </source>
</evidence>
<keyword evidence="3" id="KW-1185">Reference proteome</keyword>
<evidence type="ECO:0000259" key="1">
    <source>
        <dbReference type="Pfam" id="PF07993"/>
    </source>
</evidence>
<dbReference type="STRING" id="1392250.A0A2I2G7Y6"/>
<protein>
    <recommendedName>
        <fullName evidence="1">Thioester reductase (TE) domain-containing protein</fullName>
    </recommendedName>
</protein>
<dbReference type="InterPro" id="IPR013120">
    <property type="entry name" value="FAR_NAD-bd"/>
</dbReference>
<name>A0A2I2G7Y6_9EURO</name>
<dbReference type="OrthoDB" id="2735536at2759"/>
<dbReference type="VEuPathDB" id="FungiDB:P170DRAFT_171816"/>
<reference evidence="2 3" key="1">
    <citation type="submission" date="2016-12" db="EMBL/GenBank/DDBJ databases">
        <title>The genomes of Aspergillus section Nigri reveals drivers in fungal speciation.</title>
        <authorList>
            <consortium name="DOE Joint Genome Institute"/>
            <person name="Vesth T.C."/>
            <person name="Nybo J."/>
            <person name="Theobald S."/>
            <person name="Brandl J."/>
            <person name="Frisvad J.C."/>
            <person name="Nielsen K.F."/>
            <person name="Lyhne E.K."/>
            <person name="Kogle M.E."/>
            <person name="Kuo A."/>
            <person name="Riley R."/>
            <person name="Clum A."/>
            <person name="Nolan M."/>
            <person name="Lipzen A."/>
            <person name="Salamov A."/>
            <person name="Henrissat B."/>
            <person name="Wiebenga A."/>
            <person name="De Vries R.P."/>
            <person name="Grigoriev I.V."/>
            <person name="Mortensen U.H."/>
            <person name="Andersen M.R."/>
            <person name="Baker S.E."/>
        </authorList>
    </citation>
    <scope>NUCLEOTIDE SEQUENCE [LARGE SCALE GENOMIC DNA]</scope>
    <source>
        <strain evidence="2 3">IBT 23096</strain>
    </source>
</reference>
<dbReference type="RefSeq" id="XP_024704286.1">
    <property type="nucleotide sequence ID" value="XM_024842620.1"/>
</dbReference>
<dbReference type="GeneID" id="36550318"/>
<gene>
    <name evidence="2" type="ORF">P170DRAFT_171816</name>
</gene>